<dbReference type="EC" id="3.5.1.2" evidence="12"/>
<dbReference type="GO" id="GO:0004359">
    <property type="term" value="F:glutaminase activity"/>
    <property type="evidence" value="ECO:0007669"/>
    <property type="project" value="UniProtKB-EC"/>
</dbReference>
<name>A0A378LT79_9GAMM</name>
<evidence type="ECO:0000256" key="1">
    <source>
        <dbReference type="ARBA" id="ARBA00004496"/>
    </source>
</evidence>
<dbReference type="GO" id="GO:0005737">
    <property type="term" value="C:cytoplasm"/>
    <property type="evidence" value="ECO:0007669"/>
    <property type="project" value="UniProtKB-SubCell"/>
</dbReference>
<evidence type="ECO:0000256" key="4">
    <source>
        <dbReference type="ARBA" id="ARBA00022490"/>
    </source>
</evidence>
<proteinExistence type="inferred from homology"/>
<dbReference type="NCBIfam" id="TIGR01855">
    <property type="entry name" value="IMP_synth_hisH"/>
    <property type="match status" value="1"/>
</dbReference>
<evidence type="ECO:0000313" key="15">
    <source>
        <dbReference type="EMBL" id="STY29560.1"/>
    </source>
</evidence>
<dbReference type="EMBL" id="UGPB01000001">
    <property type="protein sequence ID" value="STY29560.1"/>
    <property type="molecule type" value="Genomic_DNA"/>
</dbReference>
<evidence type="ECO:0000256" key="11">
    <source>
        <dbReference type="ARBA" id="ARBA00049534"/>
    </source>
</evidence>
<dbReference type="RefSeq" id="WP_031565328.1">
    <property type="nucleotide sequence ID" value="NZ_CAAAIS010000003.1"/>
</dbReference>
<dbReference type="PANTHER" id="PTHR42701:SF1">
    <property type="entry name" value="IMIDAZOLE GLYCEROL PHOSPHATE SYNTHASE SUBUNIT HISH"/>
    <property type="match status" value="1"/>
</dbReference>
<evidence type="ECO:0000256" key="13">
    <source>
        <dbReference type="PIRSR" id="PIRSR000495-1"/>
    </source>
</evidence>
<accession>A0A378LT79</accession>
<dbReference type="InterPro" id="IPR029062">
    <property type="entry name" value="Class_I_gatase-like"/>
</dbReference>
<keyword evidence="8 12" id="KW-0368">Histidine biosynthesis</keyword>
<dbReference type="PIRSF" id="PIRSF000495">
    <property type="entry name" value="Amidotransf_hisH"/>
    <property type="match status" value="1"/>
</dbReference>
<dbReference type="Pfam" id="PF00117">
    <property type="entry name" value="GATase"/>
    <property type="match status" value="1"/>
</dbReference>
<protein>
    <recommendedName>
        <fullName evidence="12">Imidazole glycerol phosphate synthase subunit HisH</fullName>
        <ecNumber evidence="12">4.3.2.10</ecNumber>
    </recommendedName>
    <alternativeName>
        <fullName evidence="12">IGP synthase glutaminase subunit</fullName>
        <ecNumber evidence="12">3.5.1.2</ecNumber>
    </alternativeName>
    <alternativeName>
        <fullName evidence="12">IGP synthase subunit HisH</fullName>
    </alternativeName>
    <alternativeName>
        <fullName evidence="12">ImGP synthase subunit HisH</fullName>
        <shortName evidence="12">IGPS subunit HisH</shortName>
    </alternativeName>
</protein>
<evidence type="ECO:0000313" key="16">
    <source>
        <dbReference type="Proteomes" id="UP000255297"/>
    </source>
</evidence>
<keyword evidence="7 12" id="KW-0315">Glutamine amidotransferase</keyword>
<feature type="active site" evidence="12 13">
    <location>
        <position position="177"/>
    </location>
</feature>
<evidence type="ECO:0000256" key="8">
    <source>
        <dbReference type="ARBA" id="ARBA00023102"/>
    </source>
</evidence>
<dbReference type="HAMAP" id="MF_00278">
    <property type="entry name" value="HisH"/>
    <property type="match status" value="1"/>
</dbReference>
<keyword evidence="6 12" id="KW-0378">Hydrolase</keyword>
<dbReference type="Gene3D" id="3.40.50.880">
    <property type="match status" value="1"/>
</dbReference>
<dbReference type="InterPro" id="IPR017926">
    <property type="entry name" value="GATASE"/>
</dbReference>
<dbReference type="SUPFAM" id="SSF52317">
    <property type="entry name" value="Class I glutamine amidotransferase-like"/>
    <property type="match status" value="1"/>
</dbReference>
<evidence type="ECO:0000256" key="5">
    <source>
        <dbReference type="ARBA" id="ARBA00022605"/>
    </source>
</evidence>
<keyword evidence="16" id="KW-1185">Reference proteome</keyword>
<dbReference type="PANTHER" id="PTHR42701">
    <property type="entry name" value="IMIDAZOLE GLYCEROL PHOSPHATE SYNTHASE SUBUNIT HISH"/>
    <property type="match status" value="1"/>
</dbReference>
<evidence type="ECO:0000256" key="3">
    <source>
        <dbReference type="ARBA" id="ARBA00011152"/>
    </source>
</evidence>
<dbReference type="AlphaFoldDB" id="A0A378LT79"/>
<keyword evidence="5 12" id="KW-0028">Amino-acid biosynthesis</keyword>
<keyword evidence="15" id="KW-0808">Transferase</keyword>
<dbReference type="GO" id="GO:0016829">
    <property type="term" value="F:lyase activity"/>
    <property type="evidence" value="ECO:0007669"/>
    <property type="project" value="UniProtKB-KW"/>
</dbReference>
<feature type="active site" description="Nucleophile" evidence="12 13">
    <location>
        <position position="76"/>
    </location>
</feature>
<dbReference type="CDD" id="cd01748">
    <property type="entry name" value="GATase1_IGP_Synthase"/>
    <property type="match status" value="1"/>
</dbReference>
<sequence>MIAIIDVSGTNLTSLGNAIKRLGFDFQLTHDAKKIKQASHVILPGVGTATYGMEALRRFELIDTIVSLEQPMLGICLGMQLLLEYSEEGDVCCLGMIPGRVQRFPHQEGYPVPHMGWNQLHWSKETFLKQGLKENDYVYFVHSYALFESDYALAYCDYREPFAAIIQKNNIWGMQFHPEKSAETGLNLLNNFLSFKAN</sequence>
<comment type="subcellular location">
    <subcellularLocation>
        <location evidence="1 12">Cytoplasm</location>
    </subcellularLocation>
</comment>
<keyword evidence="4 12" id="KW-0963">Cytoplasm</keyword>
<dbReference type="PROSITE" id="PS51273">
    <property type="entry name" value="GATASE_TYPE_1"/>
    <property type="match status" value="1"/>
</dbReference>
<organism evidence="15 16">
    <name type="scientific">Legionella wadsworthii</name>
    <dbReference type="NCBI Taxonomy" id="28088"/>
    <lineage>
        <taxon>Bacteria</taxon>
        <taxon>Pseudomonadati</taxon>
        <taxon>Pseudomonadota</taxon>
        <taxon>Gammaproteobacteria</taxon>
        <taxon>Legionellales</taxon>
        <taxon>Legionellaceae</taxon>
        <taxon>Legionella</taxon>
    </lineage>
</organism>
<comment type="subunit">
    <text evidence="3 12">Heterodimer of HisH and HisF.</text>
</comment>
<dbReference type="STRING" id="1122170.GCA_000701265_00739"/>
<keyword evidence="9 12" id="KW-0456">Lyase</keyword>
<evidence type="ECO:0000256" key="2">
    <source>
        <dbReference type="ARBA" id="ARBA00005091"/>
    </source>
</evidence>
<dbReference type="FunFam" id="3.40.50.880:FF:000009">
    <property type="entry name" value="Imidazole glycerol phosphate synthase subunit HisH"/>
    <property type="match status" value="1"/>
</dbReference>
<evidence type="ECO:0000256" key="9">
    <source>
        <dbReference type="ARBA" id="ARBA00023239"/>
    </source>
</evidence>
<comment type="pathway">
    <text evidence="2 12">Amino-acid biosynthesis; L-histidine biosynthesis; L-histidine from 5-phospho-alpha-D-ribose 1-diphosphate: step 5/9.</text>
</comment>
<dbReference type="GO" id="GO:0000105">
    <property type="term" value="P:L-histidine biosynthetic process"/>
    <property type="evidence" value="ECO:0007669"/>
    <property type="project" value="UniProtKB-UniRule"/>
</dbReference>
<dbReference type="OrthoDB" id="9807137at2"/>
<feature type="active site" evidence="12 13">
    <location>
        <position position="179"/>
    </location>
</feature>
<comment type="function">
    <text evidence="12">IGPS catalyzes the conversion of PRFAR and glutamine to IGP, AICAR and glutamate. The HisH subunit catalyzes the hydrolysis of glutamine to glutamate and ammonia as part of the synthesis of IGP and AICAR. The resulting ammonia molecule is channeled to the active site of HisF.</text>
</comment>
<evidence type="ECO:0000256" key="6">
    <source>
        <dbReference type="ARBA" id="ARBA00022801"/>
    </source>
</evidence>
<comment type="catalytic activity">
    <reaction evidence="10 12">
        <text>5-[(5-phospho-1-deoxy-D-ribulos-1-ylimino)methylamino]-1-(5-phospho-beta-D-ribosyl)imidazole-4-carboxamide + L-glutamine = D-erythro-1-(imidazol-4-yl)glycerol 3-phosphate + 5-amino-1-(5-phospho-beta-D-ribosyl)imidazole-4-carboxamide + L-glutamate + H(+)</text>
        <dbReference type="Rhea" id="RHEA:24793"/>
        <dbReference type="ChEBI" id="CHEBI:15378"/>
        <dbReference type="ChEBI" id="CHEBI:29985"/>
        <dbReference type="ChEBI" id="CHEBI:58278"/>
        <dbReference type="ChEBI" id="CHEBI:58359"/>
        <dbReference type="ChEBI" id="CHEBI:58475"/>
        <dbReference type="ChEBI" id="CHEBI:58525"/>
        <dbReference type="EC" id="4.3.2.10"/>
    </reaction>
</comment>
<dbReference type="UniPathway" id="UPA00031">
    <property type="reaction ID" value="UER00010"/>
</dbReference>
<reference evidence="15 16" key="1">
    <citation type="submission" date="2018-06" db="EMBL/GenBank/DDBJ databases">
        <authorList>
            <consortium name="Pathogen Informatics"/>
            <person name="Doyle S."/>
        </authorList>
    </citation>
    <scope>NUCLEOTIDE SEQUENCE [LARGE SCALE GENOMIC DNA]</scope>
    <source>
        <strain evidence="15 16">NCTC11532</strain>
    </source>
</reference>
<evidence type="ECO:0000256" key="12">
    <source>
        <dbReference type="HAMAP-Rule" id="MF_00278"/>
    </source>
</evidence>
<keyword evidence="15" id="KW-0328">Glycosyltransferase</keyword>
<evidence type="ECO:0000256" key="7">
    <source>
        <dbReference type="ARBA" id="ARBA00022962"/>
    </source>
</evidence>
<evidence type="ECO:0000256" key="10">
    <source>
        <dbReference type="ARBA" id="ARBA00047838"/>
    </source>
</evidence>
<dbReference type="Proteomes" id="UP000255297">
    <property type="component" value="Unassembled WGS sequence"/>
</dbReference>
<gene>
    <name evidence="12 15" type="primary">hisH</name>
    <name evidence="15" type="ORF">NCTC11532_01747</name>
</gene>
<evidence type="ECO:0000259" key="14">
    <source>
        <dbReference type="Pfam" id="PF00117"/>
    </source>
</evidence>
<dbReference type="GO" id="GO:0000107">
    <property type="term" value="F:imidazoleglycerol-phosphate synthase activity"/>
    <property type="evidence" value="ECO:0007669"/>
    <property type="project" value="UniProtKB-UniRule"/>
</dbReference>
<dbReference type="InterPro" id="IPR010139">
    <property type="entry name" value="Imidazole-glycPsynth_HisH"/>
</dbReference>
<dbReference type="EC" id="4.3.2.10" evidence="12"/>
<comment type="catalytic activity">
    <reaction evidence="11 12">
        <text>L-glutamine + H2O = L-glutamate + NH4(+)</text>
        <dbReference type="Rhea" id="RHEA:15889"/>
        <dbReference type="ChEBI" id="CHEBI:15377"/>
        <dbReference type="ChEBI" id="CHEBI:28938"/>
        <dbReference type="ChEBI" id="CHEBI:29985"/>
        <dbReference type="ChEBI" id="CHEBI:58359"/>
        <dbReference type="EC" id="3.5.1.2"/>
    </reaction>
</comment>
<feature type="domain" description="Glutamine amidotransferase" evidence="14">
    <location>
        <begin position="4"/>
        <end position="193"/>
    </location>
</feature>